<keyword evidence="3" id="KW-1185">Reference proteome</keyword>
<feature type="region of interest" description="Disordered" evidence="1">
    <location>
        <begin position="20"/>
        <end position="49"/>
    </location>
</feature>
<dbReference type="EMBL" id="CM001475">
    <property type="protein sequence ID" value="EIC29492.1"/>
    <property type="molecule type" value="Genomic_DNA"/>
</dbReference>
<protein>
    <recommendedName>
        <fullName evidence="4">Lipoprotein</fullName>
    </recommendedName>
</protein>
<dbReference type="PROSITE" id="PS51257">
    <property type="entry name" value="PROKAR_LIPOPROTEIN"/>
    <property type="match status" value="1"/>
</dbReference>
<sequence>MKSSILLFFMLALLAGCENTKGQNRHDPNHHEQSVQKDREASGVLRFGT</sequence>
<dbReference type="Proteomes" id="UP000005090">
    <property type="component" value="Chromosome"/>
</dbReference>
<gene>
    <name evidence="2" type="ORF">Metal_1722</name>
</gene>
<proteinExistence type="predicted"/>
<accession>H8GMU0</accession>
<name>H8GMU0_METAL</name>
<evidence type="ECO:0008006" key="4">
    <source>
        <dbReference type="Google" id="ProtNLM"/>
    </source>
</evidence>
<evidence type="ECO:0000313" key="3">
    <source>
        <dbReference type="Proteomes" id="UP000005090"/>
    </source>
</evidence>
<dbReference type="AlphaFoldDB" id="H8GMU0"/>
<evidence type="ECO:0000256" key="1">
    <source>
        <dbReference type="SAM" id="MobiDB-lite"/>
    </source>
</evidence>
<organism evidence="2 3">
    <name type="scientific">Methylomicrobium album BG8</name>
    <dbReference type="NCBI Taxonomy" id="686340"/>
    <lineage>
        <taxon>Bacteria</taxon>
        <taxon>Pseudomonadati</taxon>
        <taxon>Pseudomonadota</taxon>
        <taxon>Gammaproteobacteria</taxon>
        <taxon>Methylococcales</taxon>
        <taxon>Methylococcaceae</taxon>
        <taxon>Methylomicrobium</taxon>
    </lineage>
</organism>
<reference evidence="2 3" key="1">
    <citation type="journal article" date="2013" name="Genome Announc.">
        <title>Genome Sequence of the Obligate Gammaproteobacterial Methanotroph Methylomicrobium album Strain BG8.</title>
        <authorList>
            <person name="Kits K.D."/>
            <person name="Kalyuzhnaya M.G."/>
            <person name="Klotz M.G."/>
            <person name="Jetten M.S."/>
            <person name="Op den Camp H.J."/>
            <person name="Vuilleumier S."/>
            <person name="Bringel F."/>
            <person name="Dispirito A.A."/>
            <person name="Murrell J.C."/>
            <person name="Bruce D."/>
            <person name="Cheng J.F."/>
            <person name="Copeland A."/>
            <person name="Goodwin L."/>
            <person name="Hauser L."/>
            <person name="Lajus A."/>
            <person name="Land M.L."/>
            <person name="Lapidus A."/>
            <person name="Lucas S."/>
            <person name="Medigue C."/>
            <person name="Pitluck S."/>
            <person name="Woyke T."/>
            <person name="Zeytun A."/>
            <person name="Stein L.Y."/>
        </authorList>
    </citation>
    <scope>NUCLEOTIDE SEQUENCE [LARGE SCALE GENOMIC DNA]</scope>
    <source>
        <strain evidence="2 3">BG8</strain>
    </source>
</reference>
<dbReference type="HOGENOM" id="CLU_3137554_0_0_6"/>
<feature type="compositionally biased region" description="Basic and acidic residues" evidence="1">
    <location>
        <begin position="24"/>
        <end position="41"/>
    </location>
</feature>
<evidence type="ECO:0000313" key="2">
    <source>
        <dbReference type="EMBL" id="EIC29492.1"/>
    </source>
</evidence>